<dbReference type="InterPro" id="IPR058625">
    <property type="entry name" value="MdtA-like_BSH"/>
</dbReference>
<dbReference type="Gene3D" id="2.40.30.170">
    <property type="match status" value="1"/>
</dbReference>
<dbReference type="SUPFAM" id="SSF111369">
    <property type="entry name" value="HlyD-like secretion proteins"/>
    <property type="match status" value="1"/>
</dbReference>
<feature type="domain" description="Multidrug resistance protein MdtA-like barrel-sandwich hybrid" evidence="5">
    <location>
        <begin position="46"/>
        <end position="212"/>
    </location>
</feature>
<dbReference type="RefSeq" id="WP_197532925.1">
    <property type="nucleotide sequence ID" value="NZ_SJPP01000004.1"/>
</dbReference>
<feature type="signal peptide" evidence="4">
    <location>
        <begin position="1"/>
        <end position="29"/>
    </location>
</feature>
<accession>A0A5C6B144</accession>
<protein>
    <submittedName>
        <fullName evidence="7">Macrolide export protein MacA</fullName>
    </submittedName>
</protein>
<dbReference type="InterPro" id="IPR058792">
    <property type="entry name" value="Beta-barrel_RND_2"/>
</dbReference>
<dbReference type="PANTHER" id="PTHR32347">
    <property type="entry name" value="EFFLUX SYSTEM COMPONENT YKNX-RELATED"/>
    <property type="match status" value="1"/>
</dbReference>
<dbReference type="Pfam" id="PF25917">
    <property type="entry name" value="BSH_RND"/>
    <property type="match status" value="1"/>
</dbReference>
<keyword evidence="8" id="KW-1185">Reference proteome</keyword>
<evidence type="ECO:0000259" key="6">
    <source>
        <dbReference type="Pfam" id="PF25954"/>
    </source>
</evidence>
<evidence type="ECO:0000256" key="4">
    <source>
        <dbReference type="SAM" id="SignalP"/>
    </source>
</evidence>
<dbReference type="Gene3D" id="2.40.50.100">
    <property type="match status" value="1"/>
</dbReference>
<dbReference type="Gene3D" id="1.10.287.470">
    <property type="entry name" value="Helix hairpin bin"/>
    <property type="match status" value="1"/>
</dbReference>
<dbReference type="AlphaFoldDB" id="A0A5C6B144"/>
<dbReference type="EMBL" id="SJPP01000004">
    <property type="protein sequence ID" value="TWU05301.1"/>
    <property type="molecule type" value="Genomic_DNA"/>
</dbReference>
<name>A0A5C6B144_9PLAN</name>
<keyword evidence="2 3" id="KW-0175">Coiled coil</keyword>
<keyword evidence="4" id="KW-0732">Signal</keyword>
<dbReference type="InterPro" id="IPR050465">
    <property type="entry name" value="UPF0194_transport"/>
</dbReference>
<sequence length="309" mass="34509" precursor="true">MRIMDLRNTMRSFIILMAGVLLTAQSAPAEEPQTIVIDSVLVTVLEKADVPAREAGLLATLNIREGDLVRAGQVLGGLDDKVSQLERDRVNAELDLAKQRSTNDVRIRFSEKAEAVTRAELKRAQESVDKFSKAISQTEMDRLRLSTEKSTLEVEQARREQREAELDTRVKEQELRLADEAVHRRTINAPISGIVVQVSKSPGEWVEPGETVLRILRVDLLRAEGFADARLMQRRQSGQPVTLTIDQPGEKSQTYSGKLVFVSPEVNRFNGQVRVWAEIENPTLTLRPGLTATMTVTSKPHKDNEPPGE</sequence>
<evidence type="ECO:0000313" key="8">
    <source>
        <dbReference type="Proteomes" id="UP000320735"/>
    </source>
</evidence>
<comment type="subcellular location">
    <subcellularLocation>
        <location evidence="1">Cell envelope</location>
    </subcellularLocation>
</comment>
<evidence type="ECO:0000313" key="7">
    <source>
        <dbReference type="EMBL" id="TWU05301.1"/>
    </source>
</evidence>
<gene>
    <name evidence="7" type="primary">macA_2</name>
    <name evidence="7" type="ORF">CA54_59890</name>
</gene>
<evidence type="ECO:0000256" key="1">
    <source>
        <dbReference type="ARBA" id="ARBA00004196"/>
    </source>
</evidence>
<dbReference type="PANTHER" id="PTHR32347:SF23">
    <property type="entry name" value="BLL5650 PROTEIN"/>
    <property type="match status" value="1"/>
</dbReference>
<comment type="caution">
    <text evidence="7">The sequence shown here is derived from an EMBL/GenBank/DDBJ whole genome shotgun (WGS) entry which is preliminary data.</text>
</comment>
<evidence type="ECO:0000256" key="2">
    <source>
        <dbReference type="ARBA" id="ARBA00023054"/>
    </source>
</evidence>
<reference evidence="7 8" key="1">
    <citation type="submission" date="2019-02" db="EMBL/GenBank/DDBJ databases">
        <title>Deep-cultivation of Planctomycetes and their phenomic and genomic characterization uncovers novel biology.</title>
        <authorList>
            <person name="Wiegand S."/>
            <person name="Jogler M."/>
            <person name="Boedeker C."/>
            <person name="Pinto D."/>
            <person name="Vollmers J."/>
            <person name="Rivas-Marin E."/>
            <person name="Kohn T."/>
            <person name="Peeters S.H."/>
            <person name="Heuer A."/>
            <person name="Rast P."/>
            <person name="Oberbeckmann S."/>
            <person name="Bunk B."/>
            <person name="Jeske O."/>
            <person name="Meyerdierks A."/>
            <person name="Storesund J.E."/>
            <person name="Kallscheuer N."/>
            <person name="Luecker S."/>
            <person name="Lage O.M."/>
            <person name="Pohl T."/>
            <person name="Merkel B.J."/>
            <person name="Hornburger P."/>
            <person name="Mueller R.-W."/>
            <person name="Bruemmer F."/>
            <person name="Labrenz M."/>
            <person name="Spormann A.M."/>
            <person name="Op Den Camp H."/>
            <person name="Overmann J."/>
            <person name="Amann R."/>
            <person name="Jetten M.S.M."/>
            <person name="Mascher T."/>
            <person name="Medema M.H."/>
            <person name="Devos D.P."/>
            <person name="Kaster A.-K."/>
            <person name="Ovreas L."/>
            <person name="Rohde M."/>
            <person name="Galperin M.Y."/>
            <person name="Jogler C."/>
        </authorList>
    </citation>
    <scope>NUCLEOTIDE SEQUENCE [LARGE SCALE GENOMIC DNA]</scope>
    <source>
        <strain evidence="7 8">CA54</strain>
    </source>
</reference>
<dbReference type="Pfam" id="PF25954">
    <property type="entry name" value="Beta-barrel_RND_2"/>
    <property type="match status" value="1"/>
</dbReference>
<feature type="coiled-coil region" evidence="3">
    <location>
        <begin position="82"/>
        <end position="174"/>
    </location>
</feature>
<dbReference type="GO" id="GO:0030313">
    <property type="term" value="C:cell envelope"/>
    <property type="evidence" value="ECO:0007669"/>
    <property type="project" value="UniProtKB-SubCell"/>
</dbReference>
<evidence type="ECO:0000256" key="3">
    <source>
        <dbReference type="SAM" id="Coils"/>
    </source>
</evidence>
<feature type="chain" id="PRO_5023000978" evidence="4">
    <location>
        <begin position="30"/>
        <end position="309"/>
    </location>
</feature>
<proteinExistence type="predicted"/>
<organism evidence="7 8">
    <name type="scientific">Symmachiella macrocystis</name>
    <dbReference type="NCBI Taxonomy" id="2527985"/>
    <lineage>
        <taxon>Bacteria</taxon>
        <taxon>Pseudomonadati</taxon>
        <taxon>Planctomycetota</taxon>
        <taxon>Planctomycetia</taxon>
        <taxon>Planctomycetales</taxon>
        <taxon>Planctomycetaceae</taxon>
        <taxon>Symmachiella</taxon>
    </lineage>
</organism>
<dbReference type="Proteomes" id="UP000320735">
    <property type="component" value="Unassembled WGS sequence"/>
</dbReference>
<evidence type="ECO:0000259" key="5">
    <source>
        <dbReference type="Pfam" id="PF25917"/>
    </source>
</evidence>
<feature type="domain" description="CusB-like beta-barrel" evidence="6">
    <location>
        <begin position="236"/>
        <end position="299"/>
    </location>
</feature>